<dbReference type="GO" id="GO:0005737">
    <property type="term" value="C:cytoplasm"/>
    <property type="evidence" value="ECO:0007669"/>
    <property type="project" value="UniProtKB-SubCell"/>
</dbReference>
<dbReference type="SUPFAM" id="SSF50044">
    <property type="entry name" value="SH3-domain"/>
    <property type="match status" value="1"/>
</dbReference>
<evidence type="ECO:0000256" key="1">
    <source>
        <dbReference type="ARBA" id="ARBA00004496"/>
    </source>
</evidence>
<dbReference type="SUPFAM" id="SSF46966">
    <property type="entry name" value="Spectrin repeat"/>
    <property type="match status" value="1"/>
</dbReference>
<dbReference type="CDD" id="cd00176">
    <property type="entry name" value="SPEC"/>
    <property type="match status" value="1"/>
</dbReference>
<dbReference type="InterPro" id="IPR036865">
    <property type="entry name" value="CRAL-TRIO_dom_sf"/>
</dbReference>
<dbReference type="InterPro" id="IPR018159">
    <property type="entry name" value="Spectrin/alpha-actinin"/>
</dbReference>
<evidence type="ECO:0000259" key="10">
    <source>
        <dbReference type="PROSITE" id="PS50003"/>
    </source>
</evidence>
<dbReference type="EMBL" id="BEZZ01000333">
    <property type="protein sequence ID" value="GCC30950.1"/>
    <property type="molecule type" value="Genomic_DNA"/>
</dbReference>
<dbReference type="InterPro" id="IPR056466">
    <property type="entry name" value="Spectrin_DBS"/>
</dbReference>
<evidence type="ECO:0000256" key="6">
    <source>
        <dbReference type="ARBA" id="ARBA00049987"/>
    </source>
</evidence>
<gene>
    <name evidence="13" type="ORF">chiPu_0009404</name>
</gene>
<proteinExistence type="inferred from homology"/>
<dbReference type="PROSITE" id="PS50003">
    <property type="entry name" value="PH_DOMAIN"/>
    <property type="match status" value="1"/>
</dbReference>
<evidence type="ECO:0000259" key="11">
    <source>
        <dbReference type="PROSITE" id="PS50010"/>
    </source>
</evidence>
<dbReference type="SUPFAM" id="SSF48065">
    <property type="entry name" value="DBL homology domain (DH-domain)"/>
    <property type="match status" value="1"/>
</dbReference>
<comment type="subcellular location">
    <subcellularLocation>
        <location evidence="1">Cytoplasm</location>
    </subcellularLocation>
</comment>
<dbReference type="Proteomes" id="UP000287033">
    <property type="component" value="Unassembled WGS sequence"/>
</dbReference>
<dbReference type="GO" id="GO:0005085">
    <property type="term" value="F:guanyl-nucleotide exchange factor activity"/>
    <property type="evidence" value="ECO:0007669"/>
    <property type="project" value="UniProtKB-KW"/>
</dbReference>
<dbReference type="CDD" id="cd00160">
    <property type="entry name" value="RhoGEF"/>
    <property type="match status" value="1"/>
</dbReference>
<dbReference type="InterPro" id="IPR001452">
    <property type="entry name" value="SH3_domain"/>
</dbReference>
<evidence type="ECO:0000256" key="3">
    <source>
        <dbReference type="ARBA" id="ARBA00022490"/>
    </source>
</evidence>
<organism evidence="13 14">
    <name type="scientific">Chiloscyllium punctatum</name>
    <name type="common">Brownbanded bambooshark</name>
    <name type="synonym">Hemiscyllium punctatum</name>
    <dbReference type="NCBI Taxonomy" id="137246"/>
    <lineage>
        <taxon>Eukaryota</taxon>
        <taxon>Metazoa</taxon>
        <taxon>Chordata</taxon>
        <taxon>Craniata</taxon>
        <taxon>Vertebrata</taxon>
        <taxon>Chondrichthyes</taxon>
        <taxon>Elasmobranchii</taxon>
        <taxon>Galeomorphii</taxon>
        <taxon>Galeoidea</taxon>
        <taxon>Orectolobiformes</taxon>
        <taxon>Hemiscylliidae</taxon>
        <taxon>Chiloscyllium</taxon>
    </lineage>
</organism>
<protein>
    <recommendedName>
        <fullName evidence="15">Guanine nucleotide exchange factor DBS</fullName>
    </recommendedName>
</protein>
<dbReference type="GO" id="GO:0016358">
    <property type="term" value="P:dendrite development"/>
    <property type="evidence" value="ECO:0007669"/>
    <property type="project" value="TreeGrafter"/>
</dbReference>
<feature type="domain" description="PH" evidence="10">
    <location>
        <begin position="835"/>
        <end position="957"/>
    </location>
</feature>
<dbReference type="SUPFAM" id="SSF52087">
    <property type="entry name" value="CRAL/TRIO domain"/>
    <property type="match status" value="1"/>
</dbReference>
<dbReference type="PROSITE" id="PS50010">
    <property type="entry name" value="DH_2"/>
    <property type="match status" value="1"/>
</dbReference>
<evidence type="ECO:0000256" key="7">
    <source>
        <dbReference type="PROSITE-ProRule" id="PRU00192"/>
    </source>
</evidence>
<dbReference type="InterPro" id="IPR035899">
    <property type="entry name" value="DBL_dom_sf"/>
</dbReference>
<dbReference type="STRING" id="137246.A0A401SKP1"/>
<feature type="region of interest" description="Disordered" evidence="8">
    <location>
        <begin position="567"/>
        <end position="592"/>
    </location>
</feature>
<keyword evidence="4" id="KW-0597">Phosphoprotein</keyword>
<dbReference type="SUPFAM" id="SSF50729">
    <property type="entry name" value="PH domain-like"/>
    <property type="match status" value="1"/>
</dbReference>
<feature type="region of interest" description="Disordered" evidence="8">
    <location>
        <begin position="962"/>
        <end position="997"/>
    </location>
</feature>
<comment type="caution">
    <text evidence="13">The sequence shown here is derived from an EMBL/GenBank/DDBJ whole genome shotgun (WGS) entry which is preliminary data.</text>
</comment>
<dbReference type="InterPro" id="IPR001849">
    <property type="entry name" value="PH_domain"/>
</dbReference>
<evidence type="ECO:0000259" key="9">
    <source>
        <dbReference type="PROSITE" id="PS50002"/>
    </source>
</evidence>
<evidence type="ECO:0000313" key="14">
    <source>
        <dbReference type="Proteomes" id="UP000287033"/>
    </source>
</evidence>
<dbReference type="InterPro" id="IPR001251">
    <property type="entry name" value="CRAL-TRIO_dom"/>
</dbReference>
<keyword evidence="2 7" id="KW-0728">SH3 domain</keyword>
<evidence type="ECO:0000313" key="13">
    <source>
        <dbReference type="EMBL" id="GCC30950.1"/>
    </source>
</evidence>
<dbReference type="GO" id="GO:0035556">
    <property type="term" value="P:intracellular signal transduction"/>
    <property type="evidence" value="ECO:0007669"/>
    <property type="project" value="InterPro"/>
</dbReference>
<dbReference type="SMART" id="SM00233">
    <property type="entry name" value="PH"/>
    <property type="match status" value="1"/>
</dbReference>
<evidence type="ECO:0000256" key="5">
    <source>
        <dbReference type="ARBA" id="ARBA00022658"/>
    </source>
</evidence>
<dbReference type="InterPro" id="IPR001331">
    <property type="entry name" value="GDS_CDC24_CS"/>
</dbReference>
<dbReference type="SMART" id="SM00516">
    <property type="entry name" value="SEC14"/>
    <property type="match status" value="1"/>
</dbReference>
<dbReference type="PROSITE" id="PS00741">
    <property type="entry name" value="DH_1"/>
    <property type="match status" value="1"/>
</dbReference>
<dbReference type="CDD" id="cd00170">
    <property type="entry name" value="SEC14"/>
    <property type="match status" value="1"/>
</dbReference>
<dbReference type="InterPro" id="IPR011993">
    <property type="entry name" value="PH-like_dom_sf"/>
</dbReference>
<name>A0A401SKP1_CHIPU</name>
<keyword evidence="5" id="KW-0344">Guanine-nucleotide releasing factor</keyword>
<feature type="domain" description="SH3" evidence="9">
    <location>
        <begin position="1050"/>
        <end position="1111"/>
    </location>
</feature>
<reference evidence="13 14" key="1">
    <citation type="journal article" date="2018" name="Nat. Ecol. Evol.">
        <title>Shark genomes provide insights into elasmobranch evolution and the origin of vertebrates.</title>
        <authorList>
            <person name="Hara Y"/>
            <person name="Yamaguchi K"/>
            <person name="Onimaru K"/>
            <person name="Kadota M"/>
            <person name="Koyanagi M"/>
            <person name="Keeley SD"/>
            <person name="Tatsumi K"/>
            <person name="Tanaka K"/>
            <person name="Motone F"/>
            <person name="Kageyama Y"/>
            <person name="Nozu R"/>
            <person name="Adachi N"/>
            <person name="Nishimura O"/>
            <person name="Nakagawa R"/>
            <person name="Tanegashima C"/>
            <person name="Kiyatake I"/>
            <person name="Matsumoto R"/>
            <person name="Murakumo K"/>
            <person name="Nishida K"/>
            <person name="Terakita A"/>
            <person name="Kuratani S"/>
            <person name="Sato K"/>
            <person name="Hyodo S Kuraku.S."/>
        </authorList>
    </citation>
    <scope>NUCLEOTIDE SEQUENCE [LARGE SCALE GENOMIC DNA]</scope>
</reference>
<evidence type="ECO:0000256" key="2">
    <source>
        <dbReference type="ARBA" id="ARBA00022443"/>
    </source>
</evidence>
<dbReference type="InterPro" id="IPR051336">
    <property type="entry name" value="RhoGEF_Guanine_NuclExch_SF"/>
</dbReference>
<feature type="compositionally biased region" description="Basic and acidic residues" evidence="8">
    <location>
        <begin position="962"/>
        <end position="974"/>
    </location>
</feature>
<dbReference type="InterPro" id="IPR036028">
    <property type="entry name" value="SH3-like_dom_sf"/>
</dbReference>
<dbReference type="Gene3D" id="2.30.29.30">
    <property type="entry name" value="Pleckstrin-homology domain (PH domain)/Phosphotyrosine-binding domain (PTB)"/>
    <property type="match status" value="1"/>
</dbReference>
<dbReference type="Gene3D" id="1.20.58.60">
    <property type="match status" value="1"/>
</dbReference>
<dbReference type="SMART" id="SM00325">
    <property type="entry name" value="RhoGEF"/>
    <property type="match status" value="1"/>
</dbReference>
<evidence type="ECO:0000259" key="12">
    <source>
        <dbReference type="PROSITE" id="PS50191"/>
    </source>
</evidence>
<feature type="domain" description="CRAL-TRIO" evidence="12">
    <location>
        <begin position="110"/>
        <end position="224"/>
    </location>
</feature>
<evidence type="ECO:0000256" key="8">
    <source>
        <dbReference type="SAM" id="MobiDB-lite"/>
    </source>
</evidence>
<evidence type="ECO:0000256" key="4">
    <source>
        <dbReference type="ARBA" id="ARBA00022553"/>
    </source>
</evidence>
<sequence>MLSGAQPVNRLVVKEGEDFTNRVDMAAVDNLKISEAEMESYYLLCSACLLLESTVRNDFVPEIVNSICAKSISEDLKKKFAFLPGGRGKDDAVIITFPECPSFSEIPGEVIEKVLTYLTAIPSVHKPELKFIIILDRRLDTWTSIKTALVQIAATCPENLQLVLVLRPTGFFQRAISDISFRFNQDDFILKLPVVMLSSVTELLKYIDETHLTHEFGGTLDYCHNEWILFRTAIESFAVMVKEIAQMLQAFGTDLAEAELPNNLHSVEDLLIARTEKYNQLKNDVQRVIKEGDLLLTNLTEPDSNAQCMMEKDGDRATVKRLLAQLHEMEMAFDGFWEKHLLKLEQCLQLWRFEQAFEEVKAALDYLASEGGDIPETGDNVAHSEQALRELSNFDEQSQELIDNAQLLLSQGDQLISNHHYAEDLIREKCKELRHCCDDLLDEMRSKYVTLNKSLELHTQLQQGLQWCDEGAYLLASQPMDKCQSQEGAKRALQEIEKFLESSGDYLQCDAEELYSEFGLILTTPIKAQIQVVHEKLENVHAMFEQRQLSLKKLAVKQARPVQPVAPRPEASALSLKSPFNSPKHAVDSSSGSKFPFDISLYGKRNSRKPQNAKKIEVMHEISQTRNALYSLNSESDDSVEILKGHVINELIETERVYVEELSSVLQGYKMEMDNPMMISLMPSLLENQKEVLFGNMSEIYDFHSRIFLNDLQNCIEMPEKVGVCFLQRRENFQMYVKYCQNKPRSEHLWRQCSDCPFFQECQRKLDHKLGLDSYLLKPIQRLTKYQLLLKELLRFSSNSEGTQELHEALTAMLNLLKSVNDSMHQIAITGYNGNLEEFGPLLMQGSFNVWINHKKGPTKMKDLARFKPMQRHLFLHKTALLFCKKREEHGEGYDKAPSYSFKHFLKMSAVGITENVKGDRRKFEVWNSGREEVYLIQAPSVDVKMAWLSEMRKVLTNQQRLLREDSQSPHHLTDQILLSPGKQKTASLSSEENDSELTNPVILENFSLSPQHLSTRKDWAGTLRYVEASEGNDGWSSNNDTEEEDSNQLSPGRYKARTDGKTLDSDELLIKTGDVVQLMHENGEGQWFVKNLNRGQQAWISVNSLQIIVGDCCSQTSSSSGLDIHKIRKVSSSP</sequence>
<dbReference type="OMA" id="IYQFHSI"/>
<dbReference type="OrthoDB" id="10004999at2759"/>
<feature type="domain" description="DH" evidence="11">
    <location>
        <begin position="643"/>
        <end position="823"/>
    </location>
</feature>
<dbReference type="Pfam" id="PF00621">
    <property type="entry name" value="RhoGEF"/>
    <property type="match status" value="1"/>
</dbReference>
<feature type="region of interest" description="Disordered" evidence="8">
    <location>
        <begin position="1031"/>
        <end position="1061"/>
    </location>
</feature>
<dbReference type="PROSITE" id="PS50002">
    <property type="entry name" value="SH3"/>
    <property type="match status" value="1"/>
</dbReference>
<evidence type="ECO:0008006" key="15">
    <source>
        <dbReference type="Google" id="ProtNLM"/>
    </source>
</evidence>
<dbReference type="Pfam" id="PF22697">
    <property type="entry name" value="SOS1_NGEF_PH"/>
    <property type="match status" value="1"/>
</dbReference>
<dbReference type="FunFam" id="2.30.29.30:FF:000078">
    <property type="entry name" value="Guanine nucleotide exchange factor DBS"/>
    <property type="match status" value="1"/>
</dbReference>
<dbReference type="AlphaFoldDB" id="A0A401SKP1"/>
<dbReference type="InterPro" id="IPR000219">
    <property type="entry name" value="DH_dom"/>
</dbReference>
<dbReference type="Pfam" id="PF23289">
    <property type="entry name" value="Spectrin_5"/>
    <property type="match status" value="1"/>
</dbReference>
<dbReference type="InterPro" id="IPR055251">
    <property type="entry name" value="SOS1_NGEF_PH"/>
</dbReference>
<dbReference type="SMART" id="SM00150">
    <property type="entry name" value="SPEC"/>
    <property type="match status" value="1"/>
</dbReference>
<dbReference type="Pfam" id="PF13716">
    <property type="entry name" value="CRAL_TRIO_2"/>
    <property type="match status" value="1"/>
</dbReference>
<dbReference type="PANTHER" id="PTHR22826">
    <property type="entry name" value="RHO GUANINE EXCHANGE FACTOR-RELATED"/>
    <property type="match status" value="1"/>
</dbReference>
<keyword evidence="3" id="KW-0963">Cytoplasm</keyword>
<dbReference type="PROSITE" id="PS50191">
    <property type="entry name" value="CRAL_TRIO"/>
    <property type="match status" value="1"/>
</dbReference>
<dbReference type="Gene3D" id="1.20.900.10">
    <property type="entry name" value="Dbl homology (DH) domain"/>
    <property type="match status" value="1"/>
</dbReference>
<dbReference type="PANTHER" id="PTHR22826:SF146">
    <property type="entry name" value="PROTO-ONCOGENE DBL"/>
    <property type="match status" value="1"/>
</dbReference>
<accession>A0A401SKP1</accession>
<comment type="similarity">
    <text evidence="6">Belongs to the MCF2 family.</text>
</comment>
<keyword evidence="14" id="KW-1185">Reference proteome</keyword>